<evidence type="ECO:0000256" key="1">
    <source>
        <dbReference type="ARBA" id="ARBA00007789"/>
    </source>
</evidence>
<comment type="similarity">
    <text evidence="1">To bacterial alkanal monooxygenase alpha and beta chains.</text>
</comment>
<dbReference type="AlphaFoldDB" id="A0A1D4M501"/>
<keyword evidence="3" id="KW-0560">Oxidoreductase</keyword>
<dbReference type="RefSeq" id="WP_069995573.1">
    <property type="nucleotide sequence ID" value="NZ_FMPG01000003.1"/>
</dbReference>
<dbReference type="Gene3D" id="3.20.20.30">
    <property type="entry name" value="Luciferase-like domain"/>
    <property type="match status" value="1"/>
</dbReference>
<dbReference type="Pfam" id="PF00296">
    <property type="entry name" value="Bac_luciferase"/>
    <property type="match status" value="1"/>
</dbReference>
<evidence type="ECO:0000259" key="2">
    <source>
        <dbReference type="Pfam" id="PF00296"/>
    </source>
</evidence>
<sequence length="338" mass="38262">MTSMSILDQSPIAKDERVRDGISRTVALAQLADRLNYKRFFVSEHHNIPEVVGTSPEILVTHLLNQTQHIRIGSGGVMLQHYSPFKVIEQFHFMSQIAPNRVDLGIGKAPGGFRLATQTLQSELKSPPLAFEEKFQLLNRFNRHDFQKDEDYHNLQTAIRADEVSRPEVFLLGASESSAILAAKEKVGFVFAYFINSDKEILHKAIRKYKSEYPEGRVIVTVATVITDNEDERRMVEAGRTNYALHFDDGRKITVNTKEQLDDFKVQSPEQFQVTANQTEVLSGDVETIKSELNQLNRDGAIDEFMIHMPVANHALRVKTVEQLAPATEIYNKKVGIV</sequence>
<name>A0A1D4M501_9STAP</name>
<dbReference type="InterPro" id="IPR050766">
    <property type="entry name" value="Bact_Lucif_Oxidored"/>
</dbReference>
<dbReference type="GO" id="GO:0052601">
    <property type="term" value="F:limonene 1,2-monooxygenase [NAD(P)H) activity"/>
    <property type="evidence" value="ECO:0007669"/>
    <property type="project" value="UniProtKB-EC"/>
</dbReference>
<dbReference type="SUPFAM" id="SSF51679">
    <property type="entry name" value="Bacterial luciferase-like"/>
    <property type="match status" value="1"/>
</dbReference>
<gene>
    <name evidence="3" type="primary">limB_2</name>
    <name evidence="3" type="ORF">SAMEA2297795_01206</name>
    <name evidence="4" type="ORF">SAMEA2297796_01403</name>
</gene>
<dbReference type="Proteomes" id="UP000095412">
    <property type="component" value="Unassembled WGS sequence"/>
</dbReference>
<evidence type="ECO:0000313" key="6">
    <source>
        <dbReference type="Proteomes" id="UP000095768"/>
    </source>
</evidence>
<dbReference type="EMBL" id="FMPG01000003">
    <property type="protein sequence ID" value="SCS80877.1"/>
    <property type="molecule type" value="Genomic_DNA"/>
</dbReference>
<keyword evidence="5" id="KW-1185">Reference proteome</keyword>
<dbReference type="Proteomes" id="UP000095768">
    <property type="component" value="Unassembled WGS sequence"/>
</dbReference>
<accession>A0A1D4M501</accession>
<dbReference type="PANTHER" id="PTHR30137:SF20">
    <property type="entry name" value="N-ACETYL-S-ALKYLCYSTEINE MONOOXYGENASE"/>
    <property type="match status" value="1"/>
</dbReference>
<dbReference type="NCBIfam" id="TIGR03558">
    <property type="entry name" value="oxido_grp_1"/>
    <property type="match status" value="1"/>
</dbReference>
<proteinExistence type="predicted"/>
<organism evidence="3 6">
    <name type="scientific">Staphylococcus caeli</name>
    <dbReference type="NCBI Taxonomy" id="2201815"/>
    <lineage>
        <taxon>Bacteria</taxon>
        <taxon>Bacillati</taxon>
        <taxon>Bacillota</taxon>
        <taxon>Bacilli</taxon>
        <taxon>Bacillales</taxon>
        <taxon>Staphylococcaceae</taxon>
        <taxon>Staphylococcus</taxon>
    </lineage>
</organism>
<reference evidence="3 6" key="1">
    <citation type="submission" date="2016-09" db="EMBL/GenBank/DDBJ databases">
        <authorList>
            <consortium name="Pathogen Informatics"/>
        </authorList>
    </citation>
    <scope>NUCLEOTIDE SEQUENCE [LARGE SCALE GENOMIC DNA]</scope>
    <source>
        <strain evidence="3 6">82B</strain>
    </source>
</reference>
<feature type="domain" description="Luciferase-like" evidence="2">
    <location>
        <begin position="20"/>
        <end position="234"/>
    </location>
</feature>
<dbReference type="InterPro" id="IPR011251">
    <property type="entry name" value="Luciferase-like_dom"/>
</dbReference>
<evidence type="ECO:0000313" key="5">
    <source>
        <dbReference type="Proteomes" id="UP000095412"/>
    </source>
</evidence>
<dbReference type="GO" id="GO:0005829">
    <property type="term" value="C:cytosol"/>
    <property type="evidence" value="ECO:0007669"/>
    <property type="project" value="TreeGrafter"/>
</dbReference>
<dbReference type="InterPro" id="IPR019949">
    <property type="entry name" value="CmoO-like"/>
</dbReference>
<dbReference type="OrthoDB" id="9780518at2"/>
<dbReference type="InterPro" id="IPR036661">
    <property type="entry name" value="Luciferase-like_sf"/>
</dbReference>
<evidence type="ECO:0000313" key="3">
    <source>
        <dbReference type="EMBL" id="SCS80877.1"/>
    </source>
</evidence>
<protein>
    <submittedName>
        <fullName evidence="3">Oxidoreductase</fullName>
        <ecNumber evidence="3">1.14.13.107</ecNumber>
    </submittedName>
</protein>
<dbReference type="PANTHER" id="PTHR30137">
    <property type="entry name" value="LUCIFERASE-LIKE MONOOXYGENASE"/>
    <property type="match status" value="1"/>
</dbReference>
<dbReference type="EC" id="1.14.13.107" evidence="3"/>
<dbReference type="EMBL" id="FMPI01000008">
    <property type="protein sequence ID" value="SCS93509.1"/>
    <property type="molecule type" value="Genomic_DNA"/>
</dbReference>
<evidence type="ECO:0000313" key="4">
    <source>
        <dbReference type="EMBL" id="SCS93509.1"/>
    </source>
</evidence>
<reference evidence="4 5" key="2">
    <citation type="submission" date="2016-09" db="EMBL/GenBank/DDBJ databases">
        <authorList>
            <consortium name="Pathogen Informatics"/>
            <person name="Sun Q."/>
            <person name="Inoue M."/>
        </authorList>
    </citation>
    <scope>NUCLEOTIDE SEQUENCE [LARGE SCALE GENOMIC DNA]</scope>
    <source>
        <strain evidence="4 5">82C</strain>
    </source>
</reference>